<dbReference type="AlphaFoldDB" id="A0A365UAZ7"/>
<accession>A0A365UAZ7</accession>
<protein>
    <submittedName>
        <fullName evidence="1">Uncharacterized protein</fullName>
    </submittedName>
</protein>
<comment type="caution">
    <text evidence="1">The sequence shown here is derived from an EMBL/GenBank/DDBJ whole genome shotgun (WGS) entry which is preliminary data.</text>
</comment>
<gene>
    <name evidence="1" type="ORF">DRV85_06490</name>
</gene>
<dbReference type="EMBL" id="QNTQ01000005">
    <property type="protein sequence ID" value="RBI86390.1"/>
    <property type="molecule type" value="Genomic_DNA"/>
</dbReference>
<evidence type="ECO:0000313" key="2">
    <source>
        <dbReference type="Proteomes" id="UP000253370"/>
    </source>
</evidence>
<proteinExistence type="predicted"/>
<sequence>MLLPRLIAFMDRWLMAEASELAPGPVCMEVEADVTIAGIGRDAARTIMAGIDAKAARRG</sequence>
<dbReference type="Proteomes" id="UP000253370">
    <property type="component" value="Unassembled WGS sequence"/>
</dbReference>
<organism evidence="1 2">
    <name type="scientific">Rhodosalinus halophilus</name>
    <dbReference type="NCBI Taxonomy" id="2259333"/>
    <lineage>
        <taxon>Bacteria</taxon>
        <taxon>Pseudomonadati</taxon>
        <taxon>Pseudomonadota</taxon>
        <taxon>Alphaproteobacteria</taxon>
        <taxon>Rhodobacterales</taxon>
        <taxon>Paracoccaceae</taxon>
        <taxon>Rhodosalinus</taxon>
    </lineage>
</organism>
<keyword evidence="2" id="KW-1185">Reference proteome</keyword>
<evidence type="ECO:0000313" key="1">
    <source>
        <dbReference type="EMBL" id="RBI86390.1"/>
    </source>
</evidence>
<name>A0A365UAZ7_9RHOB</name>
<reference evidence="1 2" key="1">
    <citation type="submission" date="2018-07" db="EMBL/GenBank/DDBJ databases">
        <title>Rhodosalinus sp. strain E84T genomic sequence and assembly.</title>
        <authorList>
            <person name="Liu Z.-W."/>
            <person name="Lu D.-C."/>
        </authorList>
    </citation>
    <scope>NUCLEOTIDE SEQUENCE [LARGE SCALE GENOMIC DNA]</scope>
    <source>
        <strain evidence="1 2">E84</strain>
    </source>
</reference>